<dbReference type="InterPro" id="IPR001138">
    <property type="entry name" value="Zn2Cys6_DnaBD"/>
</dbReference>
<evidence type="ECO:0000313" key="6">
    <source>
        <dbReference type="Proteomes" id="UP000039046"/>
    </source>
</evidence>
<dbReference type="Pfam" id="PF11951">
    <property type="entry name" value="Fungal_trans_2"/>
    <property type="match status" value="1"/>
</dbReference>
<evidence type="ECO:0000256" key="2">
    <source>
        <dbReference type="ARBA" id="ARBA00023242"/>
    </source>
</evidence>
<dbReference type="EMBL" id="CDHN01000003">
    <property type="protein sequence ID" value="CEJ90816.1"/>
    <property type="molecule type" value="Genomic_DNA"/>
</dbReference>
<gene>
    <name evidence="5" type="ORF">VHEMI06572</name>
</gene>
<dbReference type="SMART" id="SM00066">
    <property type="entry name" value="GAL4"/>
    <property type="match status" value="1"/>
</dbReference>
<dbReference type="PANTHER" id="PTHR37534:SF51">
    <property type="entry name" value="ACRIFLAVINE SENSITIVITY CONTROL PROTEIN ACR-2"/>
    <property type="match status" value="1"/>
</dbReference>
<evidence type="ECO:0000256" key="3">
    <source>
        <dbReference type="SAM" id="MobiDB-lite"/>
    </source>
</evidence>
<dbReference type="InterPro" id="IPR021858">
    <property type="entry name" value="Fun_TF"/>
</dbReference>
<feature type="domain" description="Zn(2)-C6 fungal-type" evidence="4">
    <location>
        <begin position="11"/>
        <end position="39"/>
    </location>
</feature>
<feature type="compositionally biased region" description="Low complexity" evidence="3">
    <location>
        <begin position="85"/>
        <end position="106"/>
    </location>
</feature>
<comment type="subcellular location">
    <subcellularLocation>
        <location evidence="1">Nucleus</location>
    </subcellularLocation>
</comment>
<sequence length="536" mass="58986">MPDPVDAPTKPCHNCRRQRLRCDRSYPHCNKCTSLGKQCLGYGKLFRWTGAVASRGKLAGKTSSAAIHGQEDPGTSPASYPEVRSPSSSPTTSSFFSDASTGSSDSQLQLARRRSPSSEPNCANQYVLIDPLFQDLSSTHRYYLSYYKDRFCQDLVSQDVNNANPFRALLPLTRAHPLLQHVVVAASAAHMSNQVRAHIAFAPKGSSTAIGYQQTSDRALRDALVAKQKALGMMSAAIQDLDMLGGDVALAAALFFVNIELIESGKHGWRAHLEGAANIMALLQPSSASDEALRDYMLSDCFIYFILASAFMPVAQQMHLKFKIEPEKIPQILGRAAHNSYFCCPPEILQILHAASELANLPPEENQSEETSKAGLELLQRAQSFDVIAWASDVLNIPSLKDVPIVSRIHAGSAHRVALCLYILQAVPSLGQVVGPELREQLGQDIFSHLDKIPDHDPNFKATTWPTFIAGAEAYGQPRQDWIMNRLQRLVVSCPWGFLYTAMEALPVIWGMDTKDSGARNWLQALKDPNLNFLIV</sequence>
<feature type="region of interest" description="Disordered" evidence="3">
    <location>
        <begin position="62"/>
        <end position="122"/>
    </location>
</feature>
<keyword evidence="6" id="KW-1185">Reference proteome</keyword>
<dbReference type="HOGENOM" id="CLU_020030_3_1_1"/>
<dbReference type="GO" id="GO:0000981">
    <property type="term" value="F:DNA-binding transcription factor activity, RNA polymerase II-specific"/>
    <property type="evidence" value="ECO:0007669"/>
    <property type="project" value="InterPro"/>
</dbReference>
<evidence type="ECO:0000259" key="4">
    <source>
        <dbReference type="PROSITE" id="PS50048"/>
    </source>
</evidence>
<protein>
    <recommendedName>
        <fullName evidence="4">Zn(2)-C6 fungal-type domain-containing protein</fullName>
    </recommendedName>
</protein>
<dbReference type="GO" id="GO:0008270">
    <property type="term" value="F:zinc ion binding"/>
    <property type="evidence" value="ECO:0007669"/>
    <property type="project" value="InterPro"/>
</dbReference>
<proteinExistence type="predicted"/>
<dbReference type="InterPro" id="IPR036864">
    <property type="entry name" value="Zn2-C6_fun-type_DNA-bd_sf"/>
</dbReference>
<dbReference type="Pfam" id="PF00172">
    <property type="entry name" value="Zn_clus"/>
    <property type="match status" value="1"/>
</dbReference>
<organism evidence="5 6">
    <name type="scientific">[Torrubiella] hemipterigena</name>
    <dbReference type="NCBI Taxonomy" id="1531966"/>
    <lineage>
        <taxon>Eukaryota</taxon>
        <taxon>Fungi</taxon>
        <taxon>Dikarya</taxon>
        <taxon>Ascomycota</taxon>
        <taxon>Pezizomycotina</taxon>
        <taxon>Sordariomycetes</taxon>
        <taxon>Hypocreomycetidae</taxon>
        <taxon>Hypocreales</taxon>
        <taxon>Clavicipitaceae</taxon>
        <taxon>Clavicipitaceae incertae sedis</taxon>
        <taxon>'Torrubiella' clade</taxon>
    </lineage>
</organism>
<dbReference type="PROSITE" id="PS00463">
    <property type="entry name" value="ZN2_CY6_FUNGAL_1"/>
    <property type="match status" value="1"/>
</dbReference>
<reference evidence="5 6" key="1">
    <citation type="journal article" date="2015" name="Genome Announc.">
        <title>Draft Genome Sequence and Gene Annotation of the Entomopathogenic Fungus Verticillium hemipterigenum.</title>
        <authorList>
            <person name="Horn F."/>
            <person name="Habel A."/>
            <person name="Scharf D.H."/>
            <person name="Dworschak J."/>
            <person name="Brakhage A.A."/>
            <person name="Guthke R."/>
            <person name="Hertweck C."/>
            <person name="Linde J."/>
        </authorList>
    </citation>
    <scope>NUCLEOTIDE SEQUENCE [LARGE SCALE GENOMIC DNA]</scope>
</reference>
<evidence type="ECO:0000313" key="5">
    <source>
        <dbReference type="EMBL" id="CEJ90816.1"/>
    </source>
</evidence>
<dbReference type="SUPFAM" id="SSF57701">
    <property type="entry name" value="Zn2/Cys6 DNA-binding domain"/>
    <property type="match status" value="1"/>
</dbReference>
<name>A0A0A1T102_9HYPO</name>
<dbReference type="PANTHER" id="PTHR37534">
    <property type="entry name" value="TRANSCRIPTIONAL ACTIVATOR PROTEIN UGA3"/>
    <property type="match status" value="1"/>
</dbReference>
<dbReference type="STRING" id="1531966.A0A0A1T102"/>
<dbReference type="OrthoDB" id="5380854at2759"/>
<dbReference type="PROSITE" id="PS50048">
    <property type="entry name" value="ZN2_CY6_FUNGAL_2"/>
    <property type="match status" value="1"/>
</dbReference>
<keyword evidence="2" id="KW-0539">Nucleus</keyword>
<evidence type="ECO:0000256" key="1">
    <source>
        <dbReference type="ARBA" id="ARBA00004123"/>
    </source>
</evidence>
<dbReference type="AlphaFoldDB" id="A0A0A1T102"/>
<dbReference type="GO" id="GO:0005634">
    <property type="term" value="C:nucleus"/>
    <property type="evidence" value="ECO:0007669"/>
    <property type="project" value="UniProtKB-SubCell"/>
</dbReference>
<dbReference type="GO" id="GO:0000976">
    <property type="term" value="F:transcription cis-regulatory region binding"/>
    <property type="evidence" value="ECO:0007669"/>
    <property type="project" value="TreeGrafter"/>
</dbReference>
<dbReference type="Proteomes" id="UP000039046">
    <property type="component" value="Unassembled WGS sequence"/>
</dbReference>
<accession>A0A0A1T102</accession>
<dbReference type="Gene3D" id="4.10.240.10">
    <property type="entry name" value="Zn(2)-C6 fungal-type DNA-binding domain"/>
    <property type="match status" value="1"/>
</dbReference>
<dbReference type="GO" id="GO:0045944">
    <property type="term" value="P:positive regulation of transcription by RNA polymerase II"/>
    <property type="evidence" value="ECO:0007669"/>
    <property type="project" value="TreeGrafter"/>
</dbReference>
<dbReference type="CDD" id="cd00067">
    <property type="entry name" value="GAL4"/>
    <property type="match status" value="1"/>
</dbReference>